<keyword evidence="3" id="KW-1185">Reference proteome</keyword>
<evidence type="ECO:0000313" key="3">
    <source>
        <dbReference type="Proteomes" id="UP001283361"/>
    </source>
</evidence>
<keyword evidence="1" id="KW-0812">Transmembrane</keyword>
<comment type="caution">
    <text evidence="2">The sequence shown here is derived from an EMBL/GenBank/DDBJ whole genome shotgun (WGS) entry which is preliminary data.</text>
</comment>
<dbReference type="AlphaFoldDB" id="A0AAE0YRK2"/>
<dbReference type="Proteomes" id="UP001283361">
    <property type="component" value="Unassembled WGS sequence"/>
</dbReference>
<gene>
    <name evidence="2" type="ORF">RRG08_056153</name>
</gene>
<organism evidence="2 3">
    <name type="scientific">Elysia crispata</name>
    <name type="common">lettuce slug</name>
    <dbReference type="NCBI Taxonomy" id="231223"/>
    <lineage>
        <taxon>Eukaryota</taxon>
        <taxon>Metazoa</taxon>
        <taxon>Spiralia</taxon>
        <taxon>Lophotrochozoa</taxon>
        <taxon>Mollusca</taxon>
        <taxon>Gastropoda</taxon>
        <taxon>Heterobranchia</taxon>
        <taxon>Euthyneura</taxon>
        <taxon>Panpulmonata</taxon>
        <taxon>Sacoglossa</taxon>
        <taxon>Placobranchoidea</taxon>
        <taxon>Plakobranchidae</taxon>
        <taxon>Elysia</taxon>
    </lineage>
</organism>
<proteinExistence type="predicted"/>
<reference evidence="2" key="1">
    <citation type="journal article" date="2023" name="G3 (Bethesda)">
        <title>A reference genome for the long-term kleptoplast-retaining sea slug Elysia crispata morphotype clarki.</title>
        <authorList>
            <person name="Eastman K.E."/>
            <person name="Pendleton A.L."/>
            <person name="Shaikh M.A."/>
            <person name="Suttiyut T."/>
            <person name="Ogas R."/>
            <person name="Tomko P."/>
            <person name="Gavelis G."/>
            <person name="Widhalm J.R."/>
            <person name="Wisecaver J.H."/>
        </authorList>
    </citation>
    <scope>NUCLEOTIDE SEQUENCE</scope>
    <source>
        <strain evidence="2">ECLA1</strain>
    </source>
</reference>
<sequence>MPVECFSDDNGRYVHVTCTLSQTCCDGKCCDKSFDFMFYTHWYFWVAVTVFLLLVLGSILSGYCHNCRKPFSCNGCGFFKRFGLSGTSRLNRCAWVWSLDEDKSPSTFLGFETEKAPQSPTSLSDHETALFCPPKVLPDDNCSDNTDTQQKPTGINI</sequence>
<protein>
    <recommendedName>
        <fullName evidence="4">Vesicular, overexpressed in cancer, prosurvival protein 1</fullName>
    </recommendedName>
</protein>
<evidence type="ECO:0000256" key="1">
    <source>
        <dbReference type="SAM" id="Phobius"/>
    </source>
</evidence>
<name>A0AAE0YRK2_9GAST</name>
<dbReference type="EMBL" id="JAWDGP010005584">
    <property type="protein sequence ID" value="KAK3755885.1"/>
    <property type="molecule type" value="Genomic_DNA"/>
</dbReference>
<evidence type="ECO:0008006" key="4">
    <source>
        <dbReference type="Google" id="ProtNLM"/>
    </source>
</evidence>
<keyword evidence="1" id="KW-1133">Transmembrane helix</keyword>
<feature type="transmembrane region" description="Helical" evidence="1">
    <location>
        <begin position="42"/>
        <end position="64"/>
    </location>
</feature>
<keyword evidence="1" id="KW-0472">Membrane</keyword>
<accession>A0AAE0YRK2</accession>
<evidence type="ECO:0000313" key="2">
    <source>
        <dbReference type="EMBL" id="KAK3755885.1"/>
    </source>
</evidence>